<keyword evidence="4 6" id="KW-1133">Transmembrane helix</keyword>
<dbReference type="Gene3D" id="2.30.30.60">
    <property type="match status" value="1"/>
</dbReference>
<evidence type="ECO:0000313" key="8">
    <source>
        <dbReference type="EMBL" id="PHN04962.1"/>
    </source>
</evidence>
<feature type="transmembrane region" description="Helical" evidence="6">
    <location>
        <begin position="46"/>
        <end position="67"/>
    </location>
</feature>
<dbReference type="EMBL" id="PDUD01000023">
    <property type="protein sequence ID" value="PHN04962.1"/>
    <property type="molecule type" value="Genomic_DNA"/>
</dbReference>
<evidence type="ECO:0000259" key="7">
    <source>
        <dbReference type="Pfam" id="PF00924"/>
    </source>
</evidence>
<dbReference type="Proteomes" id="UP000223913">
    <property type="component" value="Unassembled WGS sequence"/>
</dbReference>
<dbReference type="SUPFAM" id="SSF82861">
    <property type="entry name" value="Mechanosensitive channel protein MscS (YggB), transmembrane region"/>
    <property type="match status" value="1"/>
</dbReference>
<dbReference type="InterPro" id="IPR011014">
    <property type="entry name" value="MscS_channel_TM-2"/>
</dbReference>
<gene>
    <name evidence="8" type="ORF">CRP01_18195</name>
</gene>
<comment type="subcellular location">
    <subcellularLocation>
        <location evidence="1">Membrane</location>
        <topology evidence="1">Multi-pass membrane protein</topology>
    </subcellularLocation>
</comment>
<feature type="transmembrane region" description="Helical" evidence="6">
    <location>
        <begin position="88"/>
        <end position="107"/>
    </location>
</feature>
<evidence type="ECO:0000256" key="4">
    <source>
        <dbReference type="ARBA" id="ARBA00022989"/>
    </source>
</evidence>
<protein>
    <submittedName>
        <fullName evidence="8">Mechanosensitive ion channel protein MscS</fullName>
    </submittedName>
</protein>
<feature type="transmembrane region" description="Helical" evidence="6">
    <location>
        <begin position="113"/>
        <end position="131"/>
    </location>
</feature>
<accession>A0A2D0N8X4</accession>
<comment type="caution">
    <text evidence="8">The sequence shown here is derived from an EMBL/GenBank/DDBJ whole genome shotgun (WGS) entry which is preliminary data.</text>
</comment>
<evidence type="ECO:0000256" key="1">
    <source>
        <dbReference type="ARBA" id="ARBA00004141"/>
    </source>
</evidence>
<keyword evidence="3 6" id="KW-0812">Transmembrane</keyword>
<proteinExistence type="inferred from homology"/>
<evidence type="ECO:0000256" key="2">
    <source>
        <dbReference type="ARBA" id="ARBA00008017"/>
    </source>
</evidence>
<keyword evidence="5 6" id="KW-0472">Membrane</keyword>
<sequence length="301" mass="34882">MAKKAKWYQVLLEVMLLLFLVAVKVLPVHDVTLPEFLTGKDYIDTLITFFIFLLSLRVILRLTGWWYRKRNNMPADKDDNVIYGLSNLYILLVFLFSMLTILALMGINYKELFTTLSIVAAAIAIIFKDLITEIISGFIISFSRQINNDDYVKIGEHKGKIVDINLMKTTLINEDDDVIILPNSKVFTSEIINYTQREIKKINTEFEISLDTLESVEALEVELKEALKSYRKFIQKDSYNLKVVQIKKDFLQLKFQYVLHKVDRELERNIRRTMARKVVSLTKKVKSASPETPGTLQVEEG</sequence>
<dbReference type="Gene3D" id="1.10.287.1260">
    <property type="match status" value="1"/>
</dbReference>
<dbReference type="GO" id="GO:0016020">
    <property type="term" value="C:membrane"/>
    <property type="evidence" value="ECO:0007669"/>
    <property type="project" value="UniProtKB-SubCell"/>
</dbReference>
<organism evidence="8 9">
    <name type="scientific">Flavilitoribacter nigricans (strain ATCC 23147 / DSM 23189 / NBRC 102662 / NCIMB 1420 / SS-2)</name>
    <name type="common">Lewinella nigricans</name>
    <dbReference type="NCBI Taxonomy" id="1122177"/>
    <lineage>
        <taxon>Bacteria</taxon>
        <taxon>Pseudomonadati</taxon>
        <taxon>Bacteroidota</taxon>
        <taxon>Saprospiria</taxon>
        <taxon>Saprospirales</taxon>
        <taxon>Lewinellaceae</taxon>
        <taxon>Flavilitoribacter</taxon>
    </lineage>
</organism>
<dbReference type="SUPFAM" id="SSF50182">
    <property type="entry name" value="Sm-like ribonucleoproteins"/>
    <property type="match status" value="1"/>
</dbReference>
<dbReference type="PANTHER" id="PTHR30566:SF5">
    <property type="entry name" value="MECHANOSENSITIVE ION CHANNEL PROTEIN 1, MITOCHONDRIAL-RELATED"/>
    <property type="match status" value="1"/>
</dbReference>
<comment type="similarity">
    <text evidence="2">Belongs to the MscS (TC 1.A.23) family.</text>
</comment>
<dbReference type="InterPro" id="IPR010920">
    <property type="entry name" value="LSM_dom_sf"/>
</dbReference>
<dbReference type="AlphaFoldDB" id="A0A2D0N8X4"/>
<feature type="transmembrane region" description="Helical" evidence="6">
    <location>
        <begin position="7"/>
        <end position="26"/>
    </location>
</feature>
<evidence type="ECO:0000313" key="9">
    <source>
        <dbReference type="Proteomes" id="UP000223913"/>
    </source>
</evidence>
<evidence type="ECO:0000256" key="5">
    <source>
        <dbReference type="ARBA" id="ARBA00023136"/>
    </source>
</evidence>
<name>A0A2D0N8X4_FLAN2</name>
<evidence type="ECO:0000256" key="6">
    <source>
        <dbReference type="SAM" id="Phobius"/>
    </source>
</evidence>
<dbReference type="InterPro" id="IPR023408">
    <property type="entry name" value="MscS_beta-dom_sf"/>
</dbReference>
<dbReference type="RefSeq" id="WP_099151507.1">
    <property type="nucleotide sequence ID" value="NZ_PDUD01000023.1"/>
</dbReference>
<dbReference type="PANTHER" id="PTHR30566">
    <property type="entry name" value="YNAI-RELATED MECHANOSENSITIVE ION CHANNEL"/>
    <property type="match status" value="1"/>
</dbReference>
<feature type="domain" description="Mechanosensitive ion channel MscS" evidence="7">
    <location>
        <begin position="129"/>
        <end position="195"/>
    </location>
</feature>
<evidence type="ECO:0000256" key="3">
    <source>
        <dbReference type="ARBA" id="ARBA00022692"/>
    </source>
</evidence>
<dbReference type="InterPro" id="IPR006685">
    <property type="entry name" value="MscS_channel_2nd"/>
</dbReference>
<reference evidence="8 9" key="1">
    <citation type="submission" date="2017-10" db="EMBL/GenBank/DDBJ databases">
        <title>The draft genome sequence of Lewinella nigricans NBRC 102662.</title>
        <authorList>
            <person name="Wang K."/>
        </authorList>
    </citation>
    <scope>NUCLEOTIDE SEQUENCE [LARGE SCALE GENOMIC DNA]</scope>
    <source>
        <strain evidence="8 9">NBRC 102662</strain>
    </source>
</reference>
<dbReference type="GO" id="GO:0008381">
    <property type="term" value="F:mechanosensitive monoatomic ion channel activity"/>
    <property type="evidence" value="ECO:0007669"/>
    <property type="project" value="UniProtKB-ARBA"/>
</dbReference>
<dbReference type="Pfam" id="PF00924">
    <property type="entry name" value="MS_channel_2nd"/>
    <property type="match status" value="1"/>
</dbReference>
<keyword evidence="9" id="KW-1185">Reference proteome</keyword>
<dbReference type="OrthoDB" id="1522493at2"/>